<keyword evidence="10" id="KW-1185">Reference proteome</keyword>
<reference evidence="11" key="1">
    <citation type="submission" date="2022-11" db="UniProtKB">
        <authorList>
            <consortium name="WormBaseParasite"/>
        </authorList>
    </citation>
    <scope>IDENTIFICATION</scope>
</reference>
<evidence type="ECO:0000256" key="5">
    <source>
        <dbReference type="ARBA" id="ARBA00023128"/>
    </source>
</evidence>
<feature type="domain" description="3-hydroxyacyl-CoA dehydrogenase C-terminal" evidence="8">
    <location>
        <begin position="191"/>
        <end position="269"/>
    </location>
</feature>
<evidence type="ECO:0000256" key="3">
    <source>
        <dbReference type="ARBA" id="ARBA00023002"/>
    </source>
</evidence>
<accession>A0A915DQT9</accession>
<dbReference type="InterPro" id="IPR008927">
    <property type="entry name" value="6-PGluconate_DH-like_C_sf"/>
</dbReference>
<dbReference type="Pfam" id="PF02737">
    <property type="entry name" value="3HCDH_N"/>
    <property type="match status" value="1"/>
</dbReference>
<organism evidence="10 11">
    <name type="scientific">Ditylenchus dipsaci</name>
    <dbReference type="NCBI Taxonomy" id="166011"/>
    <lineage>
        <taxon>Eukaryota</taxon>
        <taxon>Metazoa</taxon>
        <taxon>Ecdysozoa</taxon>
        <taxon>Nematoda</taxon>
        <taxon>Chromadorea</taxon>
        <taxon>Rhabditida</taxon>
        <taxon>Tylenchina</taxon>
        <taxon>Tylenchomorpha</taxon>
        <taxon>Sphaerularioidea</taxon>
        <taxon>Anguinidae</taxon>
        <taxon>Anguininae</taxon>
        <taxon>Ditylenchus</taxon>
    </lineage>
</organism>
<dbReference type="SUPFAM" id="SSF51735">
    <property type="entry name" value="NAD(P)-binding Rossmann-fold domains"/>
    <property type="match status" value="1"/>
</dbReference>
<evidence type="ECO:0000313" key="11">
    <source>
        <dbReference type="WBParaSite" id="jg22154"/>
    </source>
</evidence>
<dbReference type="SUPFAM" id="SSF81296">
    <property type="entry name" value="E set domains"/>
    <property type="match status" value="1"/>
</dbReference>
<dbReference type="SUPFAM" id="SSF48179">
    <property type="entry name" value="6-phosphogluconate dehydrogenase C-terminal domain-like"/>
    <property type="match status" value="1"/>
</dbReference>
<dbReference type="Proteomes" id="UP000887574">
    <property type="component" value="Unplaced"/>
</dbReference>
<dbReference type="Gene3D" id="1.10.1040.10">
    <property type="entry name" value="N-(1-d-carboxylethyl)-l-norvaline Dehydrogenase, domain 2"/>
    <property type="match status" value="1"/>
</dbReference>
<evidence type="ECO:0000256" key="4">
    <source>
        <dbReference type="ARBA" id="ARBA00023027"/>
    </source>
</evidence>
<dbReference type="GO" id="GO:0070403">
    <property type="term" value="F:NAD+ binding"/>
    <property type="evidence" value="ECO:0007669"/>
    <property type="project" value="InterPro"/>
</dbReference>
<dbReference type="InterPro" id="IPR036291">
    <property type="entry name" value="NAD(P)-bd_dom_sf"/>
</dbReference>
<dbReference type="PROSITE" id="PS51257">
    <property type="entry name" value="PROKAR_LIPOPROTEIN"/>
    <property type="match status" value="1"/>
</dbReference>
<feature type="domain" description="3-hydroxyacyl-CoA dehydrogenase NAD binding" evidence="9">
    <location>
        <begin position="8"/>
        <end position="189"/>
    </location>
</feature>
<dbReference type="GO" id="GO:0005759">
    <property type="term" value="C:mitochondrial matrix"/>
    <property type="evidence" value="ECO:0007669"/>
    <property type="project" value="UniProtKB-SubCell"/>
</dbReference>
<dbReference type="InterPro" id="IPR006108">
    <property type="entry name" value="3HC_DH_C"/>
</dbReference>
<sequence length="359" mass="39676">MVCEIRKLVVVGAGLMGCGIAQVCVQANFETVLVDFTEEILSKARQRISHSLRQIHKHKTRQEQEEIIAKVQARLTTSTQLEASLTNASLVIEAIVEDLEPKQQLLARVEASAPQNMLIATNTSSLKLSDIGRNLKRKHNFGGLHFFNPVPKMKLLEVITTDQTSNQTLQKLLRFGKSIGKTTVVCKDTPGFIANRILIPLMNEGLGIVDRAEATPQDVDLACKIGLGFPLGPFELLDFVGLDTAHNIRQGWIKHYPEEVTVKASAILEKGSYGLVVLRLANNLLASSLLSLILHRRPLKTDIQCVDNEDSTAVVEYTLTSSGRYVVNVLNDGNHIKDSVFIVMMEDEDDSNREDAISI</sequence>
<comment type="pathway">
    <text evidence="2">Lipid metabolism; fatty acid beta-oxidation.</text>
</comment>
<dbReference type="InterPro" id="IPR013328">
    <property type="entry name" value="6PGD_dom2"/>
</dbReference>
<protein>
    <submittedName>
        <fullName evidence="11">3-hydroxyacyl-CoA dehydrogenase</fullName>
    </submittedName>
</protein>
<dbReference type="Pfam" id="PF00725">
    <property type="entry name" value="3HCDH"/>
    <property type="match status" value="1"/>
</dbReference>
<comment type="catalytic activity">
    <reaction evidence="6">
        <text>a (3S)-3-hydroxyacyl-CoA + NAD(+) = a 3-oxoacyl-CoA + NADH + H(+)</text>
        <dbReference type="Rhea" id="RHEA:22432"/>
        <dbReference type="ChEBI" id="CHEBI:15378"/>
        <dbReference type="ChEBI" id="CHEBI:57318"/>
        <dbReference type="ChEBI" id="CHEBI:57540"/>
        <dbReference type="ChEBI" id="CHEBI:57945"/>
        <dbReference type="ChEBI" id="CHEBI:90726"/>
        <dbReference type="EC" id="1.1.1.35"/>
    </reaction>
</comment>
<comment type="subcellular location">
    <subcellularLocation>
        <location evidence="1">Mitochondrion matrix</location>
    </subcellularLocation>
</comment>
<evidence type="ECO:0000256" key="2">
    <source>
        <dbReference type="ARBA" id="ARBA00005005"/>
    </source>
</evidence>
<dbReference type="Pfam" id="PF00630">
    <property type="entry name" value="Filamin"/>
    <property type="match status" value="1"/>
</dbReference>
<dbReference type="FunFam" id="3.40.50.720:FF:000009">
    <property type="entry name" value="Fatty oxidation complex, alpha subunit"/>
    <property type="match status" value="1"/>
</dbReference>
<dbReference type="GO" id="GO:0006635">
    <property type="term" value="P:fatty acid beta-oxidation"/>
    <property type="evidence" value="ECO:0007669"/>
    <property type="project" value="TreeGrafter"/>
</dbReference>
<dbReference type="AlphaFoldDB" id="A0A915DQT9"/>
<dbReference type="Gene3D" id="2.60.40.10">
    <property type="entry name" value="Immunoglobulins"/>
    <property type="match status" value="1"/>
</dbReference>
<dbReference type="InterPro" id="IPR006176">
    <property type="entry name" value="3-OHacyl-CoA_DH_NAD-bd"/>
</dbReference>
<dbReference type="InterPro" id="IPR001298">
    <property type="entry name" value="Filamin/ABP280_rpt"/>
</dbReference>
<dbReference type="PANTHER" id="PTHR43561:SF3">
    <property type="entry name" value="HYDROXYACYL-COENZYME A DEHYDROGENASE, MITOCHONDRIAL"/>
    <property type="match status" value="1"/>
</dbReference>
<feature type="repeat" description="Filamin" evidence="7">
    <location>
        <begin position="302"/>
        <end position="345"/>
    </location>
</feature>
<evidence type="ECO:0000256" key="6">
    <source>
        <dbReference type="ARBA" id="ARBA00049556"/>
    </source>
</evidence>
<name>A0A915DQT9_9BILA</name>
<dbReference type="GO" id="GO:0003857">
    <property type="term" value="F:(3S)-3-hydroxyacyl-CoA dehydrogenase (NAD+) activity"/>
    <property type="evidence" value="ECO:0007669"/>
    <property type="project" value="UniProtKB-EC"/>
</dbReference>
<dbReference type="InterPro" id="IPR017868">
    <property type="entry name" value="Filamin/ABP280_repeat-like"/>
</dbReference>
<dbReference type="SMART" id="SM00557">
    <property type="entry name" value="IG_FLMN"/>
    <property type="match status" value="1"/>
</dbReference>
<keyword evidence="4" id="KW-0520">NAD</keyword>
<keyword evidence="3" id="KW-0560">Oxidoreductase</keyword>
<proteinExistence type="predicted"/>
<dbReference type="Gene3D" id="3.40.50.720">
    <property type="entry name" value="NAD(P)-binding Rossmann-like Domain"/>
    <property type="match status" value="1"/>
</dbReference>
<evidence type="ECO:0000259" key="8">
    <source>
        <dbReference type="Pfam" id="PF00725"/>
    </source>
</evidence>
<dbReference type="PROSITE" id="PS50194">
    <property type="entry name" value="FILAMIN_REPEAT"/>
    <property type="match status" value="1"/>
</dbReference>
<dbReference type="InterPro" id="IPR052242">
    <property type="entry name" value="Mito_3-hydroxyacyl-CoA_DH"/>
</dbReference>
<evidence type="ECO:0000256" key="7">
    <source>
        <dbReference type="PROSITE-ProRule" id="PRU00087"/>
    </source>
</evidence>
<evidence type="ECO:0000313" key="10">
    <source>
        <dbReference type="Proteomes" id="UP000887574"/>
    </source>
</evidence>
<evidence type="ECO:0000259" key="9">
    <source>
        <dbReference type="Pfam" id="PF02737"/>
    </source>
</evidence>
<dbReference type="WBParaSite" id="jg22154">
    <property type="protein sequence ID" value="jg22154"/>
    <property type="gene ID" value="jg22154"/>
</dbReference>
<dbReference type="InterPro" id="IPR013783">
    <property type="entry name" value="Ig-like_fold"/>
</dbReference>
<keyword evidence="5" id="KW-0496">Mitochondrion</keyword>
<dbReference type="InterPro" id="IPR014756">
    <property type="entry name" value="Ig_E-set"/>
</dbReference>
<evidence type="ECO:0000256" key="1">
    <source>
        <dbReference type="ARBA" id="ARBA00004305"/>
    </source>
</evidence>
<dbReference type="PANTHER" id="PTHR43561">
    <property type="match status" value="1"/>
</dbReference>